<dbReference type="EMBL" id="MCGT01000020">
    <property type="protein sequence ID" value="ORX51596.1"/>
    <property type="molecule type" value="Genomic_DNA"/>
</dbReference>
<dbReference type="Proteomes" id="UP000242146">
    <property type="component" value="Unassembled WGS sequence"/>
</dbReference>
<keyword evidence="3" id="KW-1185">Reference proteome</keyword>
<evidence type="ECO:0000313" key="3">
    <source>
        <dbReference type="Proteomes" id="UP000242146"/>
    </source>
</evidence>
<name>A0A1X2GDX2_9FUNG</name>
<evidence type="ECO:0000313" key="2">
    <source>
        <dbReference type="EMBL" id="ORX51596.1"/>
    </source>
</evidence>
<gene>
    <name evidence="2" type="ORF">DM01DRAFT_1337104</name>
</gene>
<proteinExistence type="predicted"/>
<evidence type="ECO:0000256" key="1">
    <source>
        <dbReference type="SAM" id="MobiDB-lite"/>
    </source>
</evidence>
<dbReference type="AlphaFoldDB" id="A0A1X2GDX2"/>
<protein>
    <submittedName>
        <fullName evidence="2">Uncharacterized protein</fullName>
    </submittedName>
</protein>
<organism evidence="2 3">
    <name type="scientific">Hesseltinella vesiculosa</name>
    <dbReference type="NCBI Taxonomy" id="101127"/>
    <lineage>
        <taxon>Eukaryota</taxon>
        <taxon>Fungi</taxon>
        <taxon>Fungi incertae sedis</taxon>
        <taxon>Mucoromycota</taxon>
        <taxon>Mucoromycotina</taxon>
        <taxon>Mucoromycetes</taxon>
        <taxon>Mucorales</taxon>
        <taxon>Cunninghamellaceae</taxon>
        <taxon>Hesseltinella</taxon>
    </lineage>
</organism>
<feature type="region of interest" description="Disordered" evidence="1">
    <location>
        <begin position="35"/>
        <end position="55"/>
    </location>
</feature>
<reference evidence="2 3" key="1">
    <citation type="submission" date="2016-07" db="EMBL/GenBank/DDBJ databases">
        <title>Pervasive Adenine N6-methylation of Active Genes in Fungi.</title>
        <authorList>
            <consortium name="DOE Joint Genome Institute"/>
            <person name="Mondo S.J."/>
            <person name="Dannebaum R.O."/>
            <person name="Kuo R.C."/>
            <person name="Labutti K."/>
            <person name="Haridas S."/>
            <person name="Kuo A."/>
            <person name="Salamov A."/>
            <person name="Ahrendt S.R."/>
            <person name="Lipzen A."/>
            <person name="Sullivan W."/>
            <person name="Andreopoulos W.B."/>
            <person name="Clum A."/>
            <person name="Lindquist E."/>
            <person name="Daum C."/>
            <person name="Ramamoorthy G.K."/>
            <person name="Gryganskyi A."/>
            <person name="Culley D."/>
            <person name="Magnuson J.K."/>
            <person name="James T.Y."/>
            <person name="O'Malley M.A."/>
            <person name="Stajich J.E."/>
            <person name="Spatafora J.W."/>
            <person name="Visel A."/>
            <person name="Grigoriev I.V."/>
        </authorList>
    </citation>
    <scope>NUCLEOTIDE SEQUENCE [LARGE SCALE GENOMIC DNA]</scope>
    <source>
        <strain evidence="2 3">NRRL 3301</strain>
    </source>
</reference>
<sequence length="155" mass="17924">MKKLSFHSFHTQHFNPQLTRQWQQYIQAQYDPQDVAPVPSQLNDHPSQDPPEDAGYLPQEVIDIFAFSEAYAKEKEKAEQEEEEASYDHEQDWSNHYSTVLCHDGIEAPADTLIVVDELSSSKDTRALEHQLNSDYMEHCRTSPGTLWPVLPLRL</sequence>
<dbReference type="OrthoDB" id="2289008at2759"/>
<comment type="caution">
    <text evidence="2">The sequence shown here is derived from an EMBL/GenBank/DDBJ whole genome shotgun (WGS) entry which is preliminary data.</text>
</comment>
<accession>A0A1X2GDX2</accession>